<comment type="caution">
    <text evidence="2">The sequence shown here is derived from an EMBL/GenBank/DDBJ whole genome shotgun (WGS) entry which is preliminary data.</text>
</comment>
<proteinExistence type="predicted"/>
<dbReference type="EMBL" id="JASCZI010154994">
    <property type="protein sequence ID" value="MED6178244.1"/>
    <property type="molecule type" value="Genomic_DNA"/>
</dbReference>
<accession>A0ABU6VYW0</accession>
<protein>
    <submittedName>
        <fullName evidence="2">Uncharacterized protein</fullName>
    </submittedName>
</protein>
<feature type="region of interest" description="Disordered" evidence="1">
    <location>
        <begin position="216"/>
        <end position="240"/>
    </location>
</feature>
<name>A0ABU6VYW0_9FABA</name>
<feature type="compositionally biased region" description="Low complexity" evidence="1">
    <location>
        <begin position="225"/>
        <end position="237"/>
    </location>
</feature>
<reference evidence="2 3" key="1">
    <citation type="journal article" date="2023" name="Plants (Basel)">
        <title>Bridging the Gap: Combining Genomics and Transcriptomics Approaches to Understand Stylosanthes scabra, an Orphan Legume from the Brazilian Caatinga.</title>
        <authorList>
            <person name="Ferreira-Neto J.R.C."/>
            <person name="da Silva M.D."/>
            <person name="Binneck E."/>
            <person name="de Melo N.F."/>
            <person name="da Silva R.H."/>
            <person name="de Melo A.L.T.M."/>
            <person name="Pandolfi V."/>
            <person name="Bustamante F.O."/>
            <person name="Brasileiro-Vidal A.C."/>
            <person name="Benko-Iseppon A.M."/>
        </authorList>
    </citation>
    <scope>NUCLEOTIDE SEQUENCE [LARGE SCALE GENOMIC DNA]</scope>
    <source>
        <tissue evidence="2">Leaves</tissue>
    </source>
</reference>
<keyword evidence="3" id="KW-1185">Reference proteome</keyword>
<dbReference type="Proteomes" id="UP001341840">
    <property type="component" value="Unassembled WGS sequence"/>
</dbReference>
<evidence type="ECO:0000313" key="3">
    <source>
        <dbReference type="Proteomes" id="UP001341840"/>
    </source>
</evidence>
<sequence>MSRMKKTIKRTRGESSVEPPPWNHPLARYFASNEDLVYYEMRLAGRKEIPLRDKYYPDLVAIAYSTLMIEVNEENESDFSLVFKLGKDEYKLGCSELAIIWGLPNQRCLFEGGKIPIGDWGYSKENAMGIFNLTQDLIIMWAMVNNIKINWPYFIVQHMIRLKKKKTSGGLGYLCLWTRIFNRVGIDLTNEKVKHVPSQSCIDIRLLRKMGRGAIEEGQEDQETQEAPPQAQEQAGPSMRDLMQVLQRIERKQDRLDRRLHRIEQYMEIEEDEDEDQD</sequence>
<evidence type="ECO:0000256" key="1">
    <source>
        <dbReference type="SAM" id="MobiDB-lite"/>
    </source>
</evidence>
<evidence type="ECO:0000313" key="2">
    <source>
        <dbReference type="EMBL" id="MED6178244.1"/>
    </source>
</evidence>
<gene>
    <name evidence="2" type="ORF">PIB30_105706</name>
</gene>
<organism evidence="2 3">
    <name type="scientific">Stylosanthes scabra</name>
    <dbReference type="NCBI Taxonomy" id="79078"/>
    <lineage>
        <taxon>Eukaryota</taxon>
        <taxon>Viridiplantae</taxon>
        <taxon>Streptophyta</taxon>
        <taxon>Embryophyta</taxon>
        <taxon>Tracheophyta</taxon>
        <taxon>Spermatophyta</taxon>
        <taxon>Magnoliopsida</taxon>
        <taxon>eudicotyledons</taxon>
        <taxon>Gunneridae</taxon>
        <taxon>Pentapetalae</taxon>
        <taxon>rosids</taxon>
        <taxon>fabids</taxon>
        <taxon>Fabales</taxon>
        <taxon>Fabaceae</taxon>
        <taxon>Papilionoideae</taxon>
        <taxon>50 kb inversion clade</taxon>
        <taxon>dalbergioids sensu lato</taxon>
        <taxon>Dalbergieae</taxon>
        <taxon>Pterocarpus clade</taxon>
        <taxon>Stylosanthes</taxon>
    </lineage>
</organism>